<sequence>EAFFLDLSEDKKFSVRLDLADVRGSCGLILRSGSVQISFCFSEDQIKKIIDKFNNAVKAKEALRSAEEKTDLGS</sequence>
<accession>X1MEK0</accession>
<protein>
    <submittedName>
        <fullName evidence="1">Uncharacterized protein</fullName>
    </submittedName>
</protein>
<dbReference type="AlphaFoldDB" id="X1MEK0"/>
<evidence type="ECO:0000313" key="1">
    <source>
        <dbReference type="EMBL" id="GAI29703.1"/>
    </source>
</evidence>
<organism evidence="1">
    <name type="scientific">marine sediment metagenome</name>
    <dbReference type="NCBI Taxonomy" id="412755"/>
    <lineage>
        <taxon>unclassified sequences</taxon>
        <taxon>metagenomes</taxon>
        <taxon>ecological metagenomes</taxon>
    </lineage>
</organism>
<dbReference type="EMBL" id="BARV01014141">
    <property type="protein sequence ID" value="GAI29703.1"/>
    <property type="molecule type" value="Genomic_DNA"/>
</dbReference>
<gene>
    <name evidence="1" type="ORF">S06H3_24961</name>
</gene>
<name>X1MEK0_9ZZZZ</name>
<reference evidence="1" key="1">
    <citation type="journal article" date="2014" name="Front. Microbiol.">
        <title>High frequency of phylogenetically diverse reductive dehalogenase-homologous genes in deep subseafloor sedimentary metagenomes.</title>
        <authorList>
            <person name="Kawai M."/>
            <person name="Futagami T."/>
            <person name="Toyoda A."/>
            <person name="Takaki Y."/>
            <person name="Nishi S."/>
            <person name="Hori S."/>
            <person name="Arai W."/>
            <person name="Tsubouchi T."/>
            <person name="Morono Y."/>
            <person name="Uchiyama I."/>
            <person name="Ito T."/>
            <person name="Fujiyama A."/>
            <person name="Inagaki F."/>
            <person name="Takami H."/>
        </authorList>
    </citation>
    <scope>NUCLEOTIDE SEQUENCE</scope>
    <source>
        <strain evidence="1">Expedition CK06-06</strain>
    </source>
</reference>
<comment type="caution">
    <text evidence="1">The sequence shown here is derived from an EMBL/GenBank/DDBJ whole genome shotgun (WGS) entry which is preliminary data.</text>
</comment>
<proteinExistence type="predicted"/>
<feature type="non-terminal residue" evidence="1">
    <location>
        <position position="1"/>
    </location>
</feature>